<proteinExistence type="inferred from homology"/>
<gene>
    <name evidence="3" type="ORF">I6N98_03035</name>
</gene>
<accession>A0A7T4R1Q6</accession>
<keyword evidence="2 3" id="KW-0418">Kinase</keyword>
<reference evidence="3 4" key="1">
    <citation type="submission" date="2020-12" db="EMBL/GenBank/DDBJ databases">
        <authorList>
            <person name="Shan Y."/>
        </authorList>
    </citation>
    <scope>NUCLEOTIDE SEQUENCE [LARGE SCALE GENOMIC DNA]</scope>
    <source>
        <strain evidence="4">csc3.9</strain>
    </source>
</reference>
<dbReference type="EMBL" id="CP066167">
    <property type="protein sequence ID" value="QQD18856.1"/>
    <property type="molecule type" value="Genomic_DNA"/>
</dbReference>
<dbReference type="PANTHER" id="PTHR12149:SF8">
    <property type="entry name" value="PROTEIN-RIBULOSAMINE 3-KINASE"/>
    <property type="match status" value="1"/>
</dbReference>
<dbReference type="Proteomes" id="UP000596063">
    <property type="component" value="Chromosome"/>
</dbReference>
<dbReference type="RefSeq" id="WP_198570342.1">
    <property type="nucleotide sequence ID" value="NZ_CP066167.1"/>
</dbReference>
<dbReference type="InterPro" id="IPR016477">
    <property type="entry name" value="Fructo-/Ketosamine-3-kinase"/>
</dbReference>
<comment type="similarity">
    <text evidence="1 2">Belongs to the fructosamine kinase family.</text>
</comment>
<dbReference type="Pfam" id="PF03881">
    <property type="entry name" value="Fructosamin_kin"/>
    <property type="match status" value="1"/>
</dbReference>
<dbReference type="InterPro" id="IPR011009">
    <property type="entry name" value="Kinase-like_dom_sf"/>
</dbReference>
<name>A0A7T4R1Q6_9GAMM</name>
<dbReference type="SUPFAM" id="SSF56112">
    <property type="entry name" value="Protein kinase-like (PK-like)"/>
    <property type="match status" value="1"/>
</dbReference>
<sequence length="250" mass="28588">MASFSKSNYADHSALLGEVDGLEQLRLACGDELGIPEVRQVGDRQLRLQRIDSVPFSDEHWRRLGQGLAALHAVPQSSYGYERDNMIGANPQPNVVSDHWGHFFVRWRLQTQVEQIEDRGVRRDFSQVLSRHGDRLADWLNSHTPSPSLLHGDLWQGNVLASGDGRVWLIDPAVYRGDAEADLAMTELFGGFGQAFYRAYYQRRPPSAVYDSKRRIYNLYHLLNHYNLFGSAYLGDCRRHIEFIADGDWL</sequence>
<dbReference type="PIRSF" id="PIRSF006221">
    <property type="entry name" value="Ketosamine-3-kinase"/>
    <property type="match status" value="1"/>
</dbReference>
<keyword evidence="2" id="KW-0808">Transferase</keyword>
<dbReference type="GO" id="GO:0016301">
    <property type="term" value="F:kinase activity"/>
    <property type="evidence" value="ECO:0007669"/>
    <property type="project" value="UniProtKB-UniRule"/>
</dbReference>
<evidence type="ECO:0000256" key="1">
    <source>
        <dbReference type="ARBA" id="ARBA00009460"/>
    </source>
</evidence>
<evidence type="ECO:0000313" key="3">
    <source>
        <dbReference type="EMBL" id="QQD18856.1"/>
    </source>
</evidence>
<keyword evidence="4" id="KW-1185">Reference proteome</keyword>
<protein>
    <submittedName>
        <fullName evidence="3">Fructosamine kinase family protein</fullName>
    </submittedName>
</protein>
<evidence type="ECO:0000256" key="2">
    <source>
        <dbReference type="PIRNR" id="PIRNR006221"/>
    </source>
</evidence>
<evidence type="ECO:0000313" key="4">
    <source>
        <dbReference type="Proteomes" id="UP000596063"/>
    </source>
</evidence>
<dbReference type="AlphaFoldDB" id="A0A7T4R1Q6"/>
<dbReference type="KEGG" id="snan:I6N98_03035"/>
<organism evidence="3 4">
    <name type="scientific">Spongiibacter nanhainus</name>
    <dbReference type="NCBI Taxonomy" id="2794344"/>
    <lineage>
        <taxon>Bacteria</taxon>
        <taxon>Pseudomonadati</taxon>
        <taxon>Pseudomonadota</taxon>
        <taxon>Gammaproteobacteria</taxon>
        <taxon>Cellvibrionales</taxon>
        <taxon>Spongiibacteraceae</taxon>
        <taxon>Spongiibacter</taxon>
    </lineage>
</organism>
<dbReference type="PANTHER" id="PTHR12149">
    <property type="entry name" value="FRUCTOSAMINE 3 KINASE-RELATED PROTEIN"/>
    <property type="match status" value="1"/>
</dbReference>
<dbReference type="Gene3D" id="3.90.1200.10">
    <property type="match status" value="1"/>
</dbReference>